<sequence>MAPYQSKPLDHSLQIQELHYELNLYTDNHQESMVGGHGSNRYGEIDVNDWALIDPNQNGRTVGHAKGLRIQATQDPNYAARWHTSFDILFEAGSGLEGSTLQVMGLDVLSGEWSIVGGTGTLDMARGVIYKRNLGNRVELHIHALYIPMKRKRDSSDSREKNVWSW</sequence>
<proteinExistence type="predicted"/>
<evidence type="ECO:0000313" key="2">
    <source>
        <dbReference type="Proteomes" id="UP001732700"/>
    </source>
</evidence>
<keyword evidence="2" id="KW-1185">Reference proteome</keyword>
<name>A0ACD5VAL6_AVESA</name>
<protein>
    <submittedName>
        <fullName evidence="1">Uncharacterized protein</fullName>
    </submittedName>
</protein>
<dbReference type="EnsemblPlants" id="AVESA.00010b.r2.3AG0404250.1">
    <property type="protein sequence ID" value="AVESA.00010b.r2.3AG0404250.1.CDS"/>
    <property type="gene ID" value="AVESA.00010b.r2.3AG0404250"/>
</dbReference>
<evidence type="ECO:0000313" key="1">
    <source>
        <dbReference type="EnsemblPlants" id="AVESA.00010b.r2.3AG0404250.1.CDS"/>
    </source>
</evidence>
<dbReference type="Proteomes" id="UP001732700">
    <property type="component" value="Chromosome 3A"/>
</dbReference>
<reference evidence="1" key="1">
    <citation type="submission" date="2021-05" db="EMBL/GenBank/DDBJ databases">
        <authorList>
            <person name="Scholz U."/>
            <person name="Mascher M."/>
            <person name="Fiebig A."/>
        </authorList>
    </citation>
    <scope>NUCLEOTIDE SEQUENCE [LARGE SCALE GENOMIC DNA]</scope>
</reference>
<reference evidence="1" key="2">
    <citation type="submission" date="2025-09" db="UniProtKB">
        <authorList>
            <consortium name="EnsemblPlants"/>
        </authorList>
    </citation>
    <scope>IDENTIFICATION</scope>
</reference>
<accession>A0ACD5VAL6</accession>
<organism evidence="1 2">
    <name type="scientific">Avena sativa</name>
    <name type="common">Oat</name>
    <dbReference type="NCBI Taxonomy" id="4498"/>
    <lineage>
        <taxon>Eukaryota</taxon>
        <taxon>Viridiplantae</taxon>
        <taxon>Streptophyta</taxon>
        <taxon>Embryophyta</taxon>
        <taxon>Tracheophyta</taxon>
        <taxon>Spermatophyta</taxon>
        <taxon>Magnoliopsida</taxon>
        <taxon>Liliopsida</taxon>
        <taxon>Poales</taxon>
        <taxon>Poaceae</taxon>
        <taxon>BOP clade</taxon>
        <taxon>Pooideae</taxon>
        <taxon>Poodae</taxon>
        <taxon>Poeae</taxon>
        <taxon>Poeae Chloroplast Group 1 (Aveneae type)</taxon>
        <taxon>Aveninae</taxon>
        <taxon>Avena</taxon>
    </lineage>
</organism>